<protein>
    <submittedName>
        <fullName evidence="1">Uncharacterized protein</fullName>
    </submittedName>
</protein>
<sequence length="137" mass="15220">MFEPTSKTTGVYHPAFMQNLIDHNIYPADHLFPDGSMTEPPANMDEITAMLMKSLPANLNLTVDEFRQFKQVYRSSRKEQQAALYCMLNVLQGSEGMLNNALMAGSSGAVFTNLDHLTDGTLHAARPDYFHGSPPKV</sequence>
<gene>
    <name evidence="1" type="ORF">PG996_011911</name>
</gene>
<dbReference type="Proteomes" id="UP001446871">
    <property type="component" value="Unassembled WGS sequence"/>
</dbReference>
<dbReference type="EMBL" id="JAQQWM010000008">
    <property type="protein sequence ID" value="KAK8052610.1"/>
    <property type="molecule type" value="Genomic_DNA"/>
</dbReference>
<organism evidence="1 2">
    <name type="scientific">Apiospora saccharicola</name>
    <dbReference type="NCBI Taxonomy" id="335842"/>
    <lineage>
        <taxon>Eukaryota</taxon>
        <taxon>Fungi</taxon>
        <taxon>Dikarya</taxon>
        <taxon>Ascomycota</taxon>
        <taxon>Pezizomycotina</taxon>
        <taxon>Sordariomycetes</taxon>
        <taxon>Xylariomycetidae</taxon>
        <taxon>Amphisphaeriales</taxon>
        <taxon>Apiosporaceae</taxon>
        <taxon>Apiospora</taxon>
    </lineage>
</organism>
<evidence type="ECO:0000313" key="1">
    <source>
        <dbReference type="EMBL" id="KAK8052610.1"/>
    </source>
</evidence>
<reference evidence="1 2" key="1">
    <citation type="submission" date="2023-01" db="EMBL/GenBank/DDBJ databases">
        <title>Analysis of 21 Apiospora genomes using comparative genomics revels a genus with tremendous synthesis potential of carbohydrate active enzymes and secondary metabolites.</title>
        <authorList>
            <person name="Sorensen T."/>
        </authorList>
    </citation>
    <scope>NUCLEOTIDE SEQUENCE [LARGE SCALE GENOMIC DNA]</scope>
    <source>
        <strain evidence="1 2">CBS 83171</strain>
    </source>
</reference>
<comment type="caution">
    <text evidence="1">The sequence shown here is derived from an EMBL/GenBank/DDBJ whole genome shotgun (WGS) entry which is preliminary data.</text>
</comment>
<accession>A0ABR1U3E5</accession>
<name>A0ABR1U3E5_9PEZI</name>
<keyword evidence="2" id="KW-1185">Reference proteome</keyword>
<proteinExistence type="predicted"/>
<evidence type="ECO:0000313" key="2">
    <source>
        <dbReference type="Proteomes" id="UP001446871"/>
    </source>
</evidence>